<evidence type="ECO:0000313" key="8">
    <source>
        <dbReference type="EMBL" id="PAA91815.1"/>
    </source>
</evidence>
<evidence type="ECO:0000313" key="10">
    <source>
        <dbReference type="Proteomes" id="UP000215902"/>
    </source>
</evidence>
<dbReference type="Gene3D" id="1.10.418.10">
    <property type="entry name" value="Calponin-like domain"/>
    <property type="match status" value="1"/>
</dbReference>
<dbReference type="InterPro" id="IPR000980">
    <property type="entry name" value="SH2"/>
</dbReference>
<keyword evidence="1" id="KW-0479">Metal-binding</keyword>
<dbReference type="EMBL" id="NIVC01000023">
    <property type="protein sequence ID" value="PAA93689.1"/>
    <property type="molecule type" value="Genomic_DNA"/>
</dbReference>
<comment type="caution">
    <text evidence="8">The sequence shown here is derived from an EMBL/GenBank/DDBJ whole genome shotgun (WGS) entry which is preliminary data.</text>
</comment>
<organism evidence="8 10">
    <name type="scientific">Macrostomum lignano</name>
    <dbReference type="NCBI Taxonomy" id="282301"/>
    <lineage>
        <taxon>Eukaryota</taxon>
        <taxon>Metazoa</taxon>
        <taxon>Spiralia</taxon>
        <taxon>Lophotrochozoa</taxon>
        <taxon>Platyhelminthes</taxon>
        <taxon>Rhabditophora</taxon>
        <taxon>Macrostomorpha</taxon>
        <taxon>Macrostomida</taxon>
        <taxon>Macrostomidae</taxon>
        <taxon>Macrostomum</taxon>
    </lineage>
</organism>
<dbReference type="EMBL" id="NIVC01000073">
    <property type="protein sequence ID" value="PAA91815.1"/>
    <property type="molecule type" value="Genomic_DNA"/>
</dbReference>
<dbReference type="PROSITE" id="PS50010">
    <property type="entry name" value="DH_2"/>
    <property type="match status" value="1"/>
</dbReference>
<dbReference type="Gene3D" id="1.20.900.10">
    <property type="entry name" value="Dbl homology (DH) domain"/>
    <property type="match status" value="1"/>
</dbReference>
<dbReference type="InterPro" id="IPR036860">
    <property type="entry name" value="SH2_dom_sf"/>
</dbReference>
<dbReference type="SMART" id="SM00033">
    <property type="entry name" value="CH"/>
    <property type="match status" value="1"/>
</dbReference>
<dbReference type="InterPro" id="IPR036872">
    <property type="entry name" value="CH_dom_sf"/>
</dbReference>
<dbReference type="GO" id="GO:0005085">
    <property type="term" value="F:guanyl-nucleotide exchange factor activity"/>
    <property type="evidence" value="ECO:0007669"/>
    <property type="project" value="InterPro"/>
</dbReference>
<evidence type="ECO:0008006" key="11">
    <source>
        <dbReference type="Google" id="ProtNLM"/>
    </source>
</evidence>
<feature type="domain" description="SH2" evidence="4">
    <location>
        <begin position="533"/>
        <end position="629"/>
    </location>
</feature>
<dbReference type="GO" id="GO:0046872">
    <property type="term" value="F:metal ion binding"/>
    <property type="evidence" value="ECO:0007669"/>
    <property type="project" value="UniProtKB-KW"/>
</dbReference>
<keyword evidence="2" id="KW-0862">Zinc</keyword>
<keyword evidence="10" id="KW-1185">Reference proteome</keyword>
<accession>A0A267H0M2</accession>
<dbReference type="OrthoDB" id="15627at2759"/>
<dbReference type="PROSITE" id="PS50081">
    <property type="entry name" value="ZF_DAG_PE_2"/>
    <property type="match status" value="1"/>
</dbReference>
<name>A0A267H0M2_9PLAT</name>
<evidence type="ECO:0000259" key="5">
    <source>
        <dbReference type="PROSITE" id="PS50010"/>
    </source>
</evidence>
<dbReference type="PROSITE" id="PS00479">
    <property type="entry name" value="ZF_DAG_PE_1"/>
    <property type="match status" value="1"/>
</dbReference>
<dbReference type="CDD" id="cd00014">
    <property type="entry name" value="CH_SF"/>
    <property type="match status" value="1"/>
</dbReference>
<dbReference type="SUPFAM" id="SSF47576">
    <property type="entry name" value="Calponin-homology domain, CH-domain"/>
    <property type="match status" value="1"/>
</dbReference>
<feature type="domain" description="DH" evidence="5">
    <location>
        <begin position="133"/>
        <end position="318"/>
    </location>
</feature>
<dbReference type="InterPro" id="IPR046349">
    <property type="entry name" value="C1-like_sf"/>
</dbReference>
<dbReference type="InterPro" id="IPR001715">
    <property type="entry name" value="CH_dom"/>
</dbReference>
<dbReference type="PANTHER" id="PTHR45818:SF3">
    <property type="entry name" value="PROTEIN VAV"/>
    <property type="match status" value="1"/>
</dbReference>
<dbReference type="Pfam" id="PF00130">
    <property type="entry name" value="C1_1"/>
    <property type="match status" value="1"/>
</dbReference>
<evidence type="ECO:0000259" key="6">
    <source>
        <dbReference type="PROSITE" id="PS50021"/>
    </source>
</evidence>
<proteinExistence type="predicted"/>
<evidence type="ECO:0000259" key="7">
    <source>
        <dbReference type="PROSITE" id="PS50081"/>
    </source>
</evidence>
<gene>
    <name evidence="9" type="ORF">BOX15_Mlig030523g1</name>
    <name evidence="8" type="ORF">BOX15_Mlig030523g3</name>
</gene>
<dbReference type="InterPro" id="IPR000219">
    <property type="entry name" value="DH_dom"/>
</dbReference>
<dbReference type="Pfam" id="PF00017">
    <property type="entry name" value="SH2"/>
    <property type="match status" value="1"/>
</dbReference>
<dbReference type="AlphaFoldDB" id="A0A267H0M2"/>
<reference evidence="8 10" key="1">
    <citation type="submission" date="2017-06" db="EMBL/GenBank/DDBJ databases">
        <title>A platform for efficient transgenesis in Macrostomum lignano, a flatworm model organism for stem cell research.</title>
        <authorList>
            <person name="Berezikov E."/>
        </authorList>
    </citation>
    <scope>NUCLEOTIDE SEQUENCE [LARGE SCALE GENOMIC DNA]</scope>
    <source>
        <strain evidence="8">DV1</strain>
        <tissue evidence="8">Whole organism</tissue>
    </source>
</reference>
<dbReference type="Gene3D" id="3.30.505.10">
    <property type="entry name" value="SH2 domain"/>
    <property type="match status" value="1"/>
</dbReference>
<evidence type="ECO:0000256" key="1">
    <source>
        <dbReference type="ARBA" id="ARBA00022723"/>
    </source>
</evidence>
<dbReference type="SUPFAM" id="SSF48065">
    <property type="entry name" value="DBL homology domain (DH-domain)"/>
    <property type="match status" value="1"/>
</dbReference>
<dbReference type="PROSITE" id="PS50001">
    <property type="entry name" value="SH2"/>
    <property type="match status" value="1"/>
</dbReference>
<dbReference type="PANTHER" id="PTHR45818">
    <property type="entry name" value="PROTEIN VAV"/>
    <property type="match status" value="1"/>
</dbReference>
<dbReference type="CDD" id="cd00173">
    <property type="entry name" value="SH2"/>
    <property type="match status" value="1"/>
</dbReference>
<dbReference type="SMART" id="SM00109">
    <property type="entry name" value="C1"/>
    <property type="match status" value="1"/>
</dbReference>
<evidence type="ECO:0000256" key="3">
    <source>
        <dbReference type="PROSITE-ProRule" id="PRU00191"/>
    </source>
</evidence>
<feature type="domain" description="Phorbol-ester/DAG-type" evidence="7">
    <location>
        <begin position="466"/>
        <end position="517"/>
    </location>
</feature>
<dbReference type="SUPFAM" id="SSF57889">
    <property type="entry name" value="Cysteine-rich domain"/>
    <property type="match status" value="1"/>
</dbReference>
<dbReference type="PROSITE" id="PS50021">
    <property type="entry name" value="CH"/>
    <property type="match status" value="1"/>
</dbReference>
<dbReference type="Proteomes" id="UP000215902">
    <property type="component" value="Unassembled WGS sequence"/>
</dbReference>
<evidence type="ECO:0000313" key="9">
    <source>
        <dbReference type="EMBL" id="PAA93689.1"/>
    </source>
</evidence>
<dbReference type="InterPro" id="IPR002219">
    <property type="entry name" value="PKC_DAG/PE"/>
</dbReference>
<dbReference type="Gene3D" id="3.30.60.20">
    <property type="match status" value="1"/>
</dbReference>
<feature type="domain" description="Calponin-homology (CH)" evidence="6">
    <location>
        <begin position="5"/>
        <end position="123"/>
    </location>
</feature>
<evidence type="ECO:0000259" key="4">
    <source>
        <dbReference type="PROSITE" id="PS50001"/>
    </source>
</evidence>
<dbReference type="Pfam" id="PF00621">
    <property type="entry name" value="RhoGEF"/>
    <property type="match status" value="1"/>
</dbReference>
<keyword evidence="3" id="KW-0727">SH2 domain</keyword>
<protein>
    <recommendedName>
        <fullName evidence="11">SH2 domain-containing protein</fullName>
    </recommendedName>
</protein>
<dbReference type="SMART" id="SM00252">
    <property type="entry name" value="SH2"/>
    <property type="match status" value="1"/>
</dbReference>
<dbReference type="InterPro" id="IPR035899">
    <property type="entry name" value="DBL_dom_sf"/>
</dbReference>
<dbReference type="STRING" id="282301.A0A267H0M2"/>
<evidence type="ECO:0000256" key="2">
    <source>
        <dbReference type="ARBA" id="ARBA00022833"/>
    </source>
</evidence>
<sequence length="634" mass="71950">MSVESRRVKECIEHIRALLSSPDFADGCATSSELCELLSDGEILCSVLAELSQGQDLAEVAYTSYYMRNSQLLARRNIRNFLRQCWTAFGTSEKELFEVDDLVEMNDPDRVVWVLHGLLQRRSKAAQSRDSGILANVVQEICDHERQLTEKLLKVLLFRKELLGILSEWDEELVAVVFRYTDQLYLLHKQLHSKLTALASKGCEHFCQNISSVFAGMLPRIEIYFQYFSHLPTANARLKAELERFPEKNDQLEMLEKLICDPNTFNYVYDAPIRQLPNYQQLFIRLEKTAKKEAPETLPSVSKALSDLKSLLTRADVYQSEAQQTDDTIVVLSEVTGLKAELRQPSEIGLLQADASFRVRYRASGSQGERKEIRELCNCILTTKYLFVASRATKKDPLCHWMSVPMDQVQGVKRKDATTLEIALEAGARLKLEKHKSPRDADPADWIELLNKAKADCFPTGWDKNGHEFKLTTFSSGTECQGCGGIMNGTVLQGYLCNNCGCRVDRACFEAQAKKNCQPRRISQPSNFCSEDFFHRTANRDRAAELLKYKENGAFLIRPKGSSDEGRVLSLNVSGDVVHIEILRKDGQYGLGLNQKRWFPTMEGLINYYRSTNMSRHFSNLNCTLTRGVPPTAD</sequence>
<dbReference type="SUPFAM" id="SSF55550">
    <property type="entry name" value="SH2 domain"/>
    <property type="match status" value="1"/>
</dbReference>
<dbReference type="GO" id="GO:0005737">
    <property type="term" value="C:cytoplasm"/>
    <property type="evidence" value="ECO:0007669"/>
    <property type="project" value="TreeGrafter"/>
</dbReference>